<comment type="caution">
    <text evidence="8">The sequence shown here is derived from an EMBL/GenBank/DDBJ whole genome shotgun (WGS) entry which is preliminary data.</text>
</comment>
<name>A0ABP6MQV0_9ACTN</name>
<evidence type="ECO:0000256" key="6">
    <source>
        <dbReference type="SAM" id="Phobius"/>
    </source>
</evidence>
<comment type="subcellular location">
    <subcellularLocation>
        <location evidence="1">Cell membrane</location>
        <topology evidence="1">Multi-pass membrane protein</topology>
    </subcellularLocation>
</comment>
<evidence type="ECO:0000313" key="9">
    <source>
        <dbReference type="Proteomes" id="UP001500320"/>
    </source>
</evidence>
<dbReference type="InterPro" id="IPR051791">
    <property type="entry name" value="Pra-immunoreactive"/>
</dbReference>
<dbReference type="EMBL" id="BAAAUT010000007">
    <property type="protein sequence ID" value="GAA3122680.1"/>
    <property type="molecule type" value="Genomic_DNA"/>
</dbReference>
<evidence type="ECO:0000256" key="5">
    <source>
        <dbReference type="ARBA" id="ARBA00023136"/>
    </source>
</evidence>
<evidence type="ECO:0000313" key="8">
    <source>
        <dbReference type="EMBL" id="GAA3122680.1"/>
    </source>
</evidence>
<dbReference type="PANTHER" id="PTHR36115:SF4">
    <property type="entry name" value="MEMBRANE PROTEIN"/>
    <property type="match status" value="1"/>
</dbReference>
<proteinExistence type="predicted"/>
<evidence type="ECO:0000256" key="1">
    <source>
        <dbReference type="ARBA" id="ARBA00004651"/>
    </source>
</evidence>
<keyword evidence="9" id="KW-1185">Reference proteome</keyword>
<dbReference type="InterPro" id="IPR010432">
    <property type="entry name" value="RDD"/>
</dbReference>
<feature type="domain" description="RDD" evidence="7">
    <location>
        <begin position="10"/>
        <end position="163"/>
    </location>
</feature>
<dbReference type="PANTHER" id="PTHR36115">
    <property type="entry name" value="PROLINE-RICH ANTIGEN HOMOLOG-RELATED"/>
    <property type="match status" value="1"/>
</dbReference>
<evidence type="ECO:0000256" key="3">
    <source>
        <dbReference type="ARBA" id="ARBA00022692"/>
    </source>
</evidence>
<reference evidence="9" key="1">
    <citation type="journal article" date="2019" name="Int. J. Syst. Evol. Microbiol.">
        <title>The Global Catalogue of Microorganisms (GCM) 10K type strain sequencing project: providing services to taxonomists for standard genome sequencing and annotation.</title>
        <authorList>
            <consortium name="The Broad Institute Genomics Platform"/>
            <consortium name="The Broad Institute Genome Sequencing Center for Infectious Disease"/>
            <person name="Wu L."/>
            <person name="Ma J."/>
        </authorList>
    </citation>
    <scope>NUCLEOTIDE SEQUENCE [LARGE SCALE GENOMIC DNA]</scope>
    <source>
        <strain evidence="9">JCM 9373</strain>
    </source>
</reference>
<keyword evidence="3 6" id="KW-0812">Transmembrane</keyword>
<protein>
    <recommendedName>
        <fullName evidence="7">RDD domain-containing protein</fullName>
    </recommendedName>
</protein>
<dbReference type="Proteomes" id="UP001500320">
    <property type="component" value="Unassembled WGS sequence"/>
</dbReference>
<keyword evidence="5 6" id="KW-0472">Membrane</keyword>
<organism evidence="8 9">
    <name type="scientific">Planomonospora alba</name>
    <dbReference type="NCBI Taxonomy" id="161354"/>
    <lineage>
        <taxon>Bacteria</taxon>
        <taxon>Bacillati</taxon>
        <taxon>Actinomycetota</taxon>
        <taxon>Actinomycetes</taxon>
        <taxon>Streptosporangiales</taxon>
        <taxon>Streptosporangiaceae</taxon>
        <taxon>Planomonospora</taxon>
    </lineage>
</organism>
<feature type="transmembrane region" description="Helical" evidence="6">
    <location>
        <begin position="58"/>
        <end position="76"/>
    </location>
</feature>
<keyword evidence="2" id="KW-1003">Cell membrane</keyword>
<dbReference type="Pfam" id="PF06271">
    <property type="entry name" value="RDD"/>
    <property type="match status" value="1"/>
</dbReference>
<gene>
    <name evidence="8" type="ORF">GCM10010466_12020</name>
</gene>
<feature type="transmembrane region" description="Helical" evidence="6">
    <location>
        <begin position="23"/>
        <end position="46"/>
    </location>
</feature>
<accession>A0ABP6MQV0</accession>
<evidence type="ECO:0000256" key="2">
    <source>
        <dbReference type="ARBA" id="ARBA00022475"/>
    </source>
</evidence>
<evidence type="ECO:0000256" key="4">
    <source>
        <dbReference type="ARBA" id="ARBA00022989"/>
    </source>
</evidence>
<evidence type="ECO:0000259" key="7">
    <source>
        <dbReference type="Pfam" id="PF06271"/>
    </source>
</evidence>
<sequence>MAPGAPAPLAEWWQRLLARLLDALILAIPTFIITFALSGLAVAPSINFETGEIDTGDTFLYTLLTTVIAAVIYLAYELFMLKQNGQTVGKMALGIKVVQVGSHSTAGGLPMDAAAKRAGVFYGPQLVRWIPFVGWIVGLFSLVNVLWQFWDRPLQQCLHDKAASTVVVKVK</sequence>
<keyword evidence="4 6" id="KW-1133">Transmembrane helix</keyword>
<feature type="transmembrane region" description="Helical" evidence="6">
    <location>
        <begin position="126"/>
        <end position="150"/>
    </location>
</feature>